<dbReference type="EMBL" id="FQXU01000020">
    <property type="protein sequence ID" value="SHI77958.1"/>
    <property type="molecule type" value="Genomic_DNA"/>
</dbReference>
<evidence type="ECO:0000313" key="1">
    <source>
        <dbReference type="EMBL" id="SHI77958.1"/>
    </source>
</evidence>
<proteinExistence type="predicted"/>
<reference evidence="1 2" key="1">
    <citation type="submission" date="2016-11" db="EMBL/GenBank/DDBJ databases">
        <authorList>
            <person name="Jaros S."/>
            <person name="Januszkiewicz K."/>
            <person name="Wedrychowicz H."/>
        </authorList>
    </citation>
    <scope>NUCLEOTIDE SEQUENCE [LARGE SCALE GENOMIC DNA]</scope>
    <source>
        <strain evidence="1 2">DSM 6191</strain>
    </source>
</reference>
<accession>A0A1M6DY63</accession>
<sequence length="57" mass="6655">MSENERIIANTNATMSMENMPLMEEDKKRIKECLEGKISFQLAVENLVKKYMSKQVM</sequence>
<evidence type="ECO:0008006" key="3">
    <source>
        <dbReference type="Google" id="ProtNLM"/>
    </source>
</evidence>
<evidence type="ECO:0000313" key="2">
    <source>
        <dbReference type="Proteomes" id="UP000184241"/>
    </source>
</evidence>
<dbReference type="Proteomes" id="UP000184241">
    <property type="component" value="Unassembled WGS sequence"/>
</dbReference>
<name>A0A1M6DY63_9CLOT</name>
<protein>
    <recommendedName>
        <fullName evidence="3">Antitoxin VbhA domain-containing protein</fullName>
    </recommendedName>
</protein>
<organism evidence="1 2">
    <name type="scientific">Clostridium intestinale DSM 6191</name>
    <dbReference type="NCBI Taxonomy" id="1121320"/>
    <lineage>
        <taxon>Bacteria</taxon>
        <taxon>Bacillati</taxon>
        <taxon>Bacillota</taxon>
        <taxon>Clostridia</taxon>
        <taxon>Eubacteriales</taxon>
        <taxon>Clostridiaceae</taxon>
        <taxon>Clostridium</taxon>
    </lineage>
</organism>
<dbReference type="RefSeq" id="WP_175550941.1">
    <property type="nucleotide sequence ID" value="NZ_FQXU01000020.1"/>
</dbReference>
<gene>
    <name evidence="1" type="ORF">SAMN02745941_04321</name>
</gene>
<dbReference type="AlphaFoldDB" id="A0A1M6DY63"/>